<dbReference type="VEuPathDB" id="FungiDB:BDBG_17291"/>
<dbReference type="OrthoDB" id="10572511at2759"/>
<feature type="region of interest" description="Disordered" evidence="1">
    <location>
        <begin position="45"/>
        <end position="81"/>
    </location>
</feature>
<dbReference type="AlphaFoldDB" id="A0A179USH1"/>
<gene>
    <name evidence="2" type="ORF">BDBG_17291</name>
</gene>
<sequence>MSKHALCLKSALTGLLFLAASRRRKRSESGKVGRKTMFDCRMAPLPQAPAACPDPRSTHEPPSRHGLRWSEDRQDRSSPSTNAVGWCGAGMSYVIFFSGRRPNYQGFDNSSTSHPIAIVLSPSVQELRYIEIPSQSGYPCGFLHILILCITGLLDWKWRTSFCLLIRSCNTPRRPTRHSSRNGVLQPMHQREVCCIAILLLLSAIRTPLYLFT</sequence>
<dbReference type="RefSeq" id="XP_031579094.1">
    <property type="nucleotide sequence ID" value="XM_031725046.1"/>
</dbReference>
<dbReference type="Proteomes" id="UP000002038">
    <property type="component" value="Unassembled WGS sequence"/>
</dbReference>
<protein>
    <submittedName>
        <fullName evidence="2">Uncharacterized protein</fullName>
    </submittedName>
</protein>
<dbReference type="KEGG" id="bgh:BDBG_17291"/>
<reference evidence="3" key="1">
    <citation type="journal article" date="2015" name="PLoS Genet.">
        <title>The dynamic genome and transcriptome of the human fungal pathogen Blastomyces and close relative Emmonsia.</title>
        <authorList>
            <person name="Munoz J.F."/>
            <person name="Gauthier G.M."/>
            <person name="Desjardins C.A."/>
            <person name="Gallo J.E."/>
            <person name="Holder J."/>
            <person name="Sullivan T.D."/>
            <person name="Marty A.J."/>
            <person name="Carmen J.C."/>
            <person name="Chen Z."/>
            <person name="Ding L."/>
            <person name="Gujja S."/>
            <person name="Magrini V."/>
            <person name="Misas E."/>
            <person name="Mitreva M."/>
            <person name="Priest M."/>
            <person name="Saif S."/>
            <person name="Whiston E.A."/>
            <person name="Young S."/>
            <person name="Zeng Q."/>
            <person name="Goldman W.E."/>
            <person name="Mardis E.R."/>
            <person name="Taylor J.W."/>
            <person name="McEwen J.G."/>
            <person name="Clay O.K."/>
            <person name="Klein B.S."/>
            <person name="Cuomo C.A."/>
        </authorList>
    </citation>
    <scope>NUCLEOTIDE SEQUENCE [LARGE SCALE GENOMIC DNA]</scope>
    <source>
        <strain evidence="3">SLH14081</strain>
    </source>
</reference>
<organism evidence="2 3">
    <name type="scientific">Blastomyces gilchristii (strain SLH14081)</name>
    <name type="common">Blastomyces dermatitidis</name>
    <dbReference type="NCBI Taxonomy" id="559298"/>
    <lineage>
        <taxon>Eukaryota</taxon>
        <taxon>Fungi</taxon>
        <taxon>Dikarya</taxon>
        <taxon>Ascomycota</taxon>
        <taxon>Pezizomycotina</taxon>
        <taxon>Eurotiomycetes</taxon>
        <taxon>Eurotiomycetidae</taxon>
        <taxon>Onygenales</taxon>
        <taxon>Ajellomycetaceae</taxon>
        <taxon>Blastomyces</taxon>
    </lineage>
</organism>
<feature type="compositionally biased region" description="Basic and acidic residues" evidence="1">
    <location>
        <begin position="56"/>
        <end position="76"/>
    </location>
</feature>
<dbReference type="GeneID" id="42529056"/>
<name>A0A179USH1_BLAGS</name>
<dbReference type="EMBL" id="GG657458">
    <property type="protein sequence ID" value="OAT09971.1"/>
    <property type="molecule type" value="Genomic_DNA"/>
</dbReference>
<evidence type="ECO:0000313" key="2">
    <source>
        <dbReference type="EMBL" id="OAT09971.1"/>
    </source>
</evidence>
<proteinExistence type="predicted"/>
<keyword evidence="3" id="KW-1185">Reference proteome</keyword>
<evidence type="ECO:0000256" key="1">
    <source>
        <dbReference type="SAM" id="MobiDB-lite"/>
    </source>
</evidence>
<evidence type="ECO:0000313" key="3">
    <source>
        <dbReference type="Proteomes" id="UP000002038"/>
    </source>
</evidence>
<accession>A0A179USH1</accession>